<dbReference type="OrthoDB" id="2041081at2"/>
<evidence type="ECO:0000313" key="2">
    <source>
        <dbReference type="Proteomes" id="UP000183018"/>
    </source>
</evidence>
<name>A0A1I3HDZ3_9GAMM</name>
<proteinExistence type="predicted"/>
<gene>
    <name evidence="1" type="ORF">SAMN05216602_0830</name>
</gene>
<sequence>MSVSTHLPGRLRNTPLPYSHGLMPLFEAVVNSIHAIAESNPDFDCGEITIEIIRAPQSSLHLDDKAKRGAPPQEPIIGFKVTDNGVGFHDKNMESFETLDSEYKASQGCRGVGRLLWLKAFEGVNVSSTYKDGGDVWKARTFTFTASRGVADMSFSAPAPHKPKTCVHLSGFRSSYRERAPKNARTIANSLFEHCLWYFVRDGGAPRITIVDDGERLGLDAVFEEYMHSSSQRDQIEVKGKSFEITHLKLKASSSKSPFIAWCAASRVVEQESIAGKISGLHGKITDSDGDFVYACYVTSSFLDENVRPERIGFDIEEAAGELFASLSVSLSDIRSAVLASSGSYLEKYLEENKRAGKDRVEKFVAQRAPRYRPILRHIDESRLTIDPTISDKELDLLLHRQLAEIESSMLSEGHDVMAFDGNQSPKDYQARLSSYLEKADDIKKSDLASYVFHRKVILDILGKAIERGNDGKYAREDLIHELIAPMRKTSDEISFDSLNLWLIDERLAFHDFLASDKPISSFPITGCGEHKEPDICILNVFDEPLLVSESTRGAPANLTIVEIKRPMRNDAAQGEEKDPIEQSLGYLQRIRDGKVLTAKGRPIPNSDRIPGFCYVLCDLTPSIEMRCRIHGLTRAADGLGYFGYNTNFNAYIEVISFDGVVSSARERNRAFFDKLGLPTN</sequence>
<keyword evidence="2" id="KW-1185">Reference proteome</keyword>
<dbReference type="EMBL" id="FORC01000001">
    <property type="protein sequence ID" value="SFI33998.1"/>
    <property type="molecule type" value="Genomic_DNA"/>
</dbReference>
<dbReference type="AlphaFoldDB" id="A0A1I3HDZ3"/>
<dbReference type="STRING" id="289370.SAMN05216602_0830"/>
<accession>A0A1I3HDZ3</accession>
<dbReference type="Proteomes" id="UP000183018">
    <property type="component" value="Unassembled WGS sequence"/>
</dbReference>
<protein>
    <submittedName>
        <fullName evidence="1">Uncharacterized protein</fullName>
    </submittedName>
</protein>
<reference evidence="2" key="1">
    <citation type="submission" date="2016-10" db="EMBL/GenBank/DDBJ databases">
        <authorList>
            <person name="Varghese N."/>
            <person name="Submissions S."/>
        </authorList>
    </citation>
    <scope>NUCLEOTIDE SEQUENCE [LARGE SCALE GENOMIC DNA]</scope>
    <source>
        <strain evidence="2">LMG 22563</strain>
    </source>
</reference>
<dbReference type="RefSeq" id="WP_074881105.1">
    <property type="nucleotide sequence ID" value="NZ_FORC01000001.1"/>
</dbReference>
<evidence type="ECO:0000313" key="1">
    <source>
        <dbReference type="EMBL" id="SFI33998.1"/>
    </source>
</evidence>
<organism evidence="1 2">
    <name type="scientific">Phytopseudomonas argentinensis</name>
    <dbReference type="NCBI Taxonomy" id="289370"/>
    <lineage>
        <taxon>Bacteria</taxon>
        <taxon>Pseudomonadati</taxon>
        <taxon>Pseudomonadota</taxon>
        <taxon>Gammaproteobacteria</taxon>
        <taxon>Pseudomonadales</taxon>
        <taxon>Pseudomonadaceae</taxon>
        <taxon>Phytopseudomonas</taxon>
    </lineage>
</organism>